<dbReference type="AlphaFoldDB" id="A0A8A4TFZ8"/>
<dbReference type="Pfam" id="PF04542">
    <property type="entry name" value="Sigma70_r2"/>
    <property type="match status" value="1"/>
</dbReference>
<dbReference type="GO" id="GO:0003677">
    <property type="term" value="F:DNA binding"/>
    <property type="evidence" value="ECO:0007669"/>
    <property type="project" value="UniProtKB-KW"/>
</dbReference>
<dbReference type="EMBL" id="CP071793">
    <property type="protein sequence ID" value="QTD48856.1"/>
    <property type="molecule type" value="Genomic_DNA"/>
</dbReference>
<evidence type="ECO:0000256" key="3">
    <source>
        <dbReference type="ARBA" id="ARBA00023082"/>
    </source>
</evidence>
<dbReference type="InterPro" id="IPR013325">
    <property type="entry name" value="RNA_pol_sigma_r2"/>
</dbReference>
<dbReference type="Proteomes" id="UP000663929">
    <property type="component" value="Chromosome"/>
</dbReference>
<keyword evidence="2" id="KW-0805">Transcription regulation</keyword>
<comment type="similarity">
    <text evidence="1">Belongs to the sigma-70 factor family. ECF subfamily.</text>
</comment>
<dbReference type="CDD" id="cd06171">
    <property type="entry name" value="Sigma70_r4"/>
    <property type="match status" value="1"/>
</dbReference>
<dbReference type="InterPro" id="IPR007630">
    <property type="entry name" value="RNA_pol_sigma70_r4"/>
</dbReference>
<feature type="domain" description="RNA polymerase sigma-70 region 4" evidence="8">
    <location>
        <begin position="113"/>
        <end position="159"/>
    </location>
</feature>
<evidence type="ECO:0000256" key="4">
    <source>
        <dbReference type="ARBA" id="ARBA00023125"/>
    </source>
</evidence>
<gene>
    <name evidence="9" type="ORF">J3U87_25010</name>
</gene>
<dbReference type="Gene3D" id="1.10.10.10">
    <property type="entry name" value="Winged helix-like DNA-binding domain superfamily/Winged helix DNA-binding domain"/>
    <property type="match status" value="1"/>
</dbReference>
<evidence type="ECO:0000256" key="6">
    <source>
        <dbReference type="SAM" id="MobiDB-lite"/>
    </source>
</evidence>
<dbReference type="GO" id="GO:0016987">
    <property type="term" value="F:sigma factor activity"/>
    <property type="evidence" value="ECO:0007669"/>
    <property type="project" value="UniProtKB-KW"/>
</dbReference>
<evidence type="ECO:0000256" key="2">
    <source>
        <dbReference type="ARBA" id="ARBA00023015"/>
    </source>
</evidence>
<evidence type="ECO:0000259" key="7">
    <source>
        <dbReference type="Pfam" id="PF04542"/>
    </source>
</evidence>
<evidence type="ECO:0000256" key="5">
    <source>
        <dbReference type="ARBA" id="ARBA00023163"/>
    </source>
</evidence>
<dbReference type="PANTHER" id="PTHR43133:SF8">
    <property type="entry name" value="RNA POLYMERASE SIGMA FACTOR HI_1459-RELATED"/>
    <property type="match status" value="1"/>
</dbReference>
<dbReference type="Gene3D" id="1.10.1740.10">
    <property type="match status" value="1"/>
</dbReference>
<reference evidence="9" key="1">
    <citation type="submission" date="2021-03" db="EMBL/GenBank/DDBJ databases">
        <title>Acanthopleuribacteraceae sp. M133.</title>
        <authorList>
            <person name="Wang G."/>
        </authorList>
    </citation>
    <scope>NUCLEOTIDE SEQUENCE</scope>
    <source>
        <strain evidence="9">M133</strain>
    </source>
</reference>
<dbReference type="SUPFAM" id="SSF88946">
    <property type="entry name" value="Sigma2 domain of RNA polymerase sigma factors"/>
    <property type="match status" value="1"/>
</dbReference>
<evidence type="ECO:0000259" key="8">
    <source>
        <dbReference type="Pfam" id="PF04545"/>
    </source>
</evidence>
<accession>A0A8A4TFZ8</accession>
<protein>
    <submittedName>
        <fullName evidence="9">Sigma-70 family RNA polymerase sigma factor</fullName>
    </submittedName>
</protein>
<dbReference type="GO" id="GO:0006352">
    <property type="term" value="P:DNA-templated transcription initiation"/>
    <property type="evidence" value="ECO:0007669"/>
    <property type="project" value="InterPro"/>
</dbReference>
<feature type="domain" description="RNA polymerase sigma-70 region 2" evidence="7">
    <location>
        <begin position="4"/>
        <end position="62"/>
    </location>
</feature>
<dbReference type="InterPro" id="IPR014284">
    <property type="entry name" value="RNA_pol_sigma-70_dom"/>
</dbReference>
<dbReference type="PANTHER" id="PTHR43133">
    <property type="entry name" value="RNA POLYMERASE ECF-TYPE SIGMA FACTO"/>
    <property type="match status" value="1"/>
</dbReference>
<organism evidence="9 10">
    <name type="scientific">Sulfidibacter corallicola</name>
    <dbReference type="NCBI Taxonomy" id="2818388"/>
    <lineage>
        <taxon>Bacteria</taxon>
        <taxon>Pseudomonadati</taxon>
        <taxon>Acidobacteriota</taxon>
        <taxon>Holophagae</taxon>
        <taxon>Acanthopleuribacterales</taxon>
        <taxon>Acanthopleuribacteraceae</taxon>
        <taxon>Sulfidibacter</taxon>
    </lineage>
</organism>
<sequence>METLICSYGRSRGLDESDIGDFCQQVMTIALEKLGHLRDSQKFSSWVMAIARNLVSRHYRDKIKQPLSLEVLEEDNGGDPPARDEDPESVLLDAERQRQIDDDVGWLLDEARRLPPRQQSCFTLRFFQDRDLQSIAKTLMISVGTVKSTLATVREKLRKKRDERDAHSSVKGGVS</sequence>
<keyword evidence="10" id="KW-1185">Reference proteome</keyword>
<keyword evidence="4" id="KW-0238">DNA-binding</keyword>
<proteinExistence type="inferred from homology"/>
<dbReference type="KEGG" id="scor:J3U87_25010"/>
<dbReference type="RefSeq" id="WP_237378506.1">
    <property type="nucleotide sequence ID" value="NZ_CP071793.1"/>
</dbReference>
<dbReference type="InterPro" id="IPR013324">
    <property type="entry name" value="RNA_pol_sigma_r3/r4-like"/>
</dbReference>
<keyword evidence="5" id="KW-0804">Transcription</keyword>
<evidence type="ECO:0000256" key="1">
    <source>
        <dbReference type="ARBA" id="ARBA00010641"/>
    </source>
</evidence>
<keyword evidence="3" id="KW-0731">Sigma factor</keyword>
<dbReference type="InterPro" id="IPR039425">
    <property type="entry name" value="RNA_pol_sigma-70-like"/>
</dbReference>
<name>A0A8A4TFZ8_SULCO</name>
<dbReference type="InterPro" id="IPR036388">
    <property type="entry name" value="WH-like_DNA-bd_sf"/>
</dbReference>
<dbReference type="InterPro" id="IPR007627">
    <property type="entry name" value="RNA_pol_sigma70_r2"/>
</dbReference>
<feature type="region of interest" description="Disordered" evidence="6">
    <location>
        <begin position="70"/>
        <end position="90"/>
    </location>
</feature>
<evidence type="ECO:0000313" key="9">
    <source>
        <dbReference type="EMBL" id="QTD48856.1"/>
    </source>
</evidence>
<evidence type="ECO:0000313" key="10">
    <source>
        <dbReference type="Proteomes" id="UP000663929"/>
    </source>
</evidence>
<dbReference type="Pfam" id="PF04545">
    <property type="entry name" value="Sigma70_r4"/>
    <property type="match status" value="1"/>
</dbReference>
<dbReference type="NCBIfam" id="TIGR02937">
    <property type="entry name" value="sigma70-ECF"/>
    <property type="match status" value="1"/>
</dbReference>
<dbReference type="SUPFAM" id="SSF88659">
    <property type="entry name" value="Sigma3 and sigma4 domains of RNA polymerase sigma factors"/>
    <property type="match status" value="1"/>
</dbReference>